<dbReference type="AlphaFoldDB" id="A0ABD2HI25"/>
<comment type="subcellular location">
    <subcellularLocation>
        <location evidence="1">Nucleus</location>
    </subcellularLocation>
</comment>
<keyword evidence="7" id="KW-1185">Reference proteome</keyword>
<dbReference type="InterPro" id="IPR052035">
    <property type="entry name" value="ZnF_BED_domain_contain"/>
</dbReference>
<keyword evidence="2" id="KW-0479">Metal-binding</keyword>
<keyword evidence="5" id="KW-0539">Nucleus</keyword>
<comment type="caution">
    <text evidence="6">The sequence shown here is derived from an EMBL/GenBank/DDBJ whole genome shotgun (WGS) entry which is preliminary data.</text>
</comment>
<gene>
    <name evidence="6" type="ORF">OYC64_016165</name>
</gene>
<dbReference type="EMBL" id="JBIYXZ010002069">
    <property type="protein sequence ID" value="KAL3066164.1"/>
    <property type="molecule type" value="Genomic_DNA"/>
</dbReference>
<evidence type="ECO:0000256" key="3">
    <source>
        <dbReference type="ARBA" id="ARBA00022771"/>
    </source>
</evidence>
<accession>A0ABD2HI25</accession>
<keyword evidence="3" id="KW-0863">Zinc-finger</keyword>
<evidence type="ECO:0000313" key="7">
    <source>
        <dbReference type="Proteomes" id="UP001619887"/>
    </source>
</evidence>
<dbReference type="PANTHER" id="PTHR46481:SF10">
    <property type="entry name" value="ZINC FINGER BED DOMAIN-CONTAINING PROTEIN 39"/>
    <property type="match status" value="1"/>
</dbReference>
<evidence type="ECO:0000313" key="6">
    <source>
        <dbReference type="EMBL" id="KAL3066164.1"/>
    </source>
</evidence>
<reference evidence="6 7" key="1">
    <citation type="journal article" date="2022" name="G3 (Bethesda)">
        <title>Evaluating Illumina-, Nanopore-, and PacBio-based genome assembly strategies with the bald notothen, Trematomus borchgrevinki.</title>
        <authorList>
            <person name="Rayamajhi N."/>
            <person name="Cheng C.C."/>
            <person name="Catchen J.M."/>
        </authorList>
    </citation>
    <scope>NUCLEOTIDE SEQUENCE [LARGE SCALE GENOMIC DNA]</scope>
    <source>
        <strain evidence="6">AGRC-2024</strain>
    </source>
</reference>
<evidence type="ECO:0000256" key="4">
    <source>
        <dbReference type="ARBA" id="ARBA00022833"/>
    </source>
</evidence>
<keyword evidence="4" id="KW-0862">Zinc</keyword>
<sequence>MKSAVLQKIAAQLQAATEEWGLTDKITACDNASNMVLANRTIADWESVPYYAHTLQIAVSEGFKVGSLNRVVAAYGRLVSHFHHSTVATAGLKKKQDAQNLHKHKLIQYSRKRWNLICDMFERLHEQRWAVSAALSDRTITKLNDARTLELTDQNGQVIEDILPALQSLKCATTALCSETHVCISLEHPVSNSLLTRHLMSIPGESRVVCEFKEAVATSLRECIIPESDDTSANAGKKPLFIASGLDPRHKHLRHVAQTHRVEIVENV</sequence>
<protein>
    <submittedName>
        <fullName evidence="6">Uncharacterized protein</fullName>
    </submittedName>
</protein>
<dbReference type="Proteomes" id="UP001619887">
    <property type="component" value="Unassembled WGS sequence"/>
</dbReference>
<evidence type="ECO:0000256" key="1">
    <source>
        <dbReference type="ARBA" id="ARBA00004123"/>
    </source>
</evidence>
<proteinExistence type="predicted"/>
<evidence type="ECO:0000256" key="2">
    <source>
        <dbReference type="ARBA" id="ARBA00022723"/>
    </source>
</evidence>
<dbReference type="GO" id="GO:0005634">
    <property type="term" value="C:nucleus"/>
    <property type="evidence" value="ECO:0007669"/>
    <property type="project" value="UniProtKB-SubCell"/>
</dbReference>
<dbReference type="GO" id="GO:0008270">
    <property type="term" value="F:zinc ion binding"/>
    <property type="evidence" value="ECO:0007669"/>
    <property type="project" value="UniProtKB-KW"/>
</dbReference>
<dbReference type="SUPFAM" id="SSF53098">
    <property type="entry name" value="Ribonuclease H-like"/>
    <property type="match status" value="1"/>
</dbReference>
<reference evidence="6 7" key="2">
    <citation type="journal article" date="2024" name="G3 (Bethesda)">
        <title>The genome of the cryopelagic Antarctic bald notothen, Trematomus borchgrevinki.</title>
        <authorList>
            <person name="Rayamajhi N."/>
            <person name="Rivera-Colon A.G."/>
            <person name="Minhas B.F."/>
            <person name="Cheng C.C."/>
            <person name="Catchen J.M."/>
        </authorList>
    </citation>
    <scope>NUCLEOTIDE SEQUENCE [LARGE SCALE GENOMIC DNA]</scope>
    <source>
        <strain evidence="6">AGRC-2024</strain>
    </source>
</reference>
<dbReference type="InterPro" id="IPR012337">
    <property type="entry name" value="RNaseH-like_sf"/>
</dbReference>
<dbReference type="PANTHER" id="PTHR46481">
    <property type="entry name" value="ZINC FINGER BED DOMAIN-CONTAINING PROTEIN 4"/>
    <property type="match status" value="1"/>
</dbReference>
<organism evidence="6 7">
    <name type="scientific">Pagothenia borchgrevinki</name>
    <name type="common">Bald rockcod</name>
    <name type="synonym">Trematomus borchgrevinki</name>
    <dbReference type="NCBI Taxonomy" id="8213"/>
    <lineage>
        <taxon>Eukaryota</taxon>
        <taxon>Metazoa</taxon>
        <taxon>Chordata</taxon>
        <taxon>Craniata</taxon>
        <taxon>Vertebrata</taxon>
        <taxon>Euteleostomi</taxon>
        <taxon>Actinopterygii</taxon>
        <taxon>Neopterygii</taxon>
        <taxon>Teleostei</taxon>
        <taxon>Neoteleostei</taxon>
        <taxon>Acanthomorphata</taxon>
        <taxon>Eupercaria</taxon>
        <taxon>Perciformes</taxon>
        <taxon>Notothenioidei</taxon>
        <taxon>Nototheniidae</taxon>
        <taxon>Pagothenia</taxon>
    </lineage>
</organism>
<evidence type="ECO:0000256" key="5">
    <source>
        <dbReference type="ARBA" id="ARBA00023242"/>
    </source>
</evidence>
<name>A0ABD2HI25_PAGBO</name>